<reference evidence="2" key="1">
    <citation type="submission" date="2014-06" db="EMBL/GenBank/DDBJ databases">
        <authorList>
            <person name="Le Roux Frederique"/>
        </authorList>
    </citation>
    <scope>NUCLEOTIDE SEQUENCE [LARGE SCALE GENOMIC DNA]</scope>
    <source>
        <strain evidence="2">J5-5</strain>
    </source>
</reference>
<name>A0A822MYY8_9VIBR</name>
<dbReference type="EMBL" id="CCJV01000080">
    <property type="protein sequence ID" value="CDT26292.1"/>
    <property type="molecule type" value="Genomic_DNA"/>
</dbReference>
<proteinExistence type="predicted"/>
<accession>A0A822MYY8</accession>
<dbReference type="Proteomes" id="UP000049495">
    <property type="component" value="Unassembled WGS sequence"/>
</dbReference>
<protein>
    <submittedName>
        <fullName evidence="1">Uncharacterized protein</fullName>
    </submittedName>
</protein>
<dbReference type="AlphaFoldDB" id="A0A822MYY8"/>
<evidence type="ECO:0000313" key="2">
    <source>
        <dbReference type="Proteomes" id="UP000049495"/>
    </source>
</evidence>
<organism evidence="1 2">
    <name type="scientific">Vibrio crassostreae</name>
    <dbReference type="NCBI Taxonomy" id="246167"/>
    <lineage>
        <taxon>Bacteria</taxon>
        <taxon>Pseudomonadati</taxon>
        <taxon>Pseudomonadota</taxon>
        <taxon>Gammaproteobacteria</taxon>
        <taxon>Vibrionales</taxon>
        <taxon>Vibrionaceae</taxon>
        <taxon>Vibrio</taxon>
    </lineage>
</organism>
<gene>
    <name evidence="1" type="ORF">VCR5J5_210014</name>
</gene>
<comment type="caution">
    <text evidence="1">The sequence shown here is derived from an EMBL/GenBank/DDBJ whole genome shotgun (WGS) entry which is preliminary data.</text>
</comment>
<evidence type="ECO:0000313" key="1">
    <source>
        <dbReference type="EMBL" id="CDT26292.1"/>
    </source>
</evidence>
<sequence>MFKLETDRLILRDMDLEDECAFVAMSQVQSVIIVRWLCLCRFMF</sequence>